<dbReference type="EMBL" id="JARVLH010000002">
    <property type="protein sequence ID" value="MEX5284738.1"/>
    <property type="molecule type" value="Genomic_DNA"/>
</dbReference>
<dbReference type="InterPro" id="IPR005632">
    <property type="entry name" value="Chaperone_Skp"/>
</dbReference>
<gene>
    <name evidence="2" type="ORF">QCO44_03655</name>
</gene>
<organism evidence="2 3">
    <name type="scientific">Selenomonas sputigena</name>
    <dbReference type="NCBI Taxonomy" id="69823"/>
    <lineage>
        <taxon>Bacteria</taxon>
        <taxon>Bacillati</taxon>
        <taxon>Bacillota</taxon>
        <taxon>Negativicutes</taxon>
        <taxon>Selenomonadales</taxon>
        <taxon>Selenomonadaceae</taxon>
        <taxon>Selenomonas</taxon>
    </lineage>
</organism>
<reference evidence="2 3" key="1">
    <citation type="submission" date="2023-04" db="EMBL/GenBank/DDBJ databases">
        <title>Genome Sequence of Selenomonas sputigena ATCC 33150.</title>
        <authorList>
            <person name="Miller D.P."/>
            <person name="Anvari S."/>
            <person name="Polson S.W."/>
            <person name="Macdonald M."/>
            <person name="Mcdowell J.V."/>
        </authorList>
    </citation>
    <scope>NUCLEOTIDE SEQUENCE [LARGE SCALE GENOMIC DNA]</scope>
    <source>
        <strain evidence="2 3">ATCC 33150</strain>
    </source>
</reference>
<protein>
    <submittedName>
        <fullName evidence="2">OmpH family outer membrane protein</fullName>
    </submittedName>
</protein>
<dbReference type="InterPro" id="IPR024930">
    <property type="entry name" value="Skp_dom_sf"/>
</dbReference>
<comment type="caution">
    <text evidence="2">The sequence shown here is derived from an EMBL/GenBank/DDBJ whole genome shotgun (WGS) entry which is preliminary data.</text>
</comment>
<dbReference type="SUPFAM" id="SSF111384">
    <property type="entry name" value="OmpH-like"/>
    <property type="match status" value="1"/>
</dbReference>
<dbReference type="SMART" id="SM00935">
    <property type="entry name" value="OmpH"/>
    <property type="match status" value="1"/>
</dbReference>
<accession>A0ABV3X3Q3</accession>
<keyword evidence="3" id="KW-1185">Reference proteome</keyword>
<proteinExistence type="predicted"/>
<name>A0ABV3X3Q3_9FIRM</name>
<evidence type="ECO:0000256" key="1">
    <source>
        <dbReference type="SAM" id="Coils"/>
    </source>
</evidence>
<dbReference type="Proteomes" id="UP001559623">
    <property type="component" value="Unassembled WGS sequence"/>
</dbReference>
<evidence type="ECO:0000313" key="2">
    <source>
        <dbReference type="EMBL" id="MEX5284738.1"/>
    </source>
</evidence>
<dbReference type="RefSeq" id="WP_368846462.1">
    <property type="nucleotide sequence ID" value="NZ_CP194411.1"/>
</dbReference>
<dbReference type="Gene3D" id="3.30.910.20">
    <property type="entry name" value="Skp domain"/>
    <property type="match status" value="1"/>
</dbReference>
<evidence type="ECO:0000313" key="3">
    <source>
        <dbReference type="Proteomes" id="UP001559623"/>
    </source>
</evidence>
<keyword evidence="1" id="KW-0175">Coiled coil</keyword>
<feature type="coiled-coil region" evidence="1">
    <location>
        <begin position="63"/>
        <end position="91"/>
    </location>
</feature>
<sequence>MQEGTHGVFRASVYGKKWTSMKQSGKRTALLAGVFGVLLLASGCGKAQIGYIDPHRVEETPQIKSLDDEMKEKLKEMQTQAENDLKAKEVQGAKPEDLMQQKQQAVVTMRQLGSSYDQQKLLKVQTAVGEIARTKKLDAVVYNAEEQKLIRLGGVDITDDVLNALQ</sequence>